<dbReference type="SFLD" id="SFLDS00005">
    <property type="entry name" value="Isoprenoid_Synthase_Type_I"/>
    <property type="match status" value="1"/>
</dbReference>
<dbReference type="PANTHER" id="PTHR31225:SF93">
    <property type="entry name" value="ALPHA-HUMULENE_(-)-(E)-BETA-CARYOPHYLLENE SYNTHASE"/>
    <property type="match status" value="1"/>
</dbReference>
<dbReference type="SUPFAM" id="SSF48576">
    <property type="entry name" value="Terpenoid synthases"/>
    <property type="match status" value="1"/>
</dbReference>
<dbReference type="InterPro" id="IPR050148">
    <property type="entry name" value="Terpene_synthase-like"/>
</dbReference>
<organism evidence="6 7">
    <name type="scientific">Aquilegia coerulea</name>
    <name type="common">Rocky mountain columbine</name>
    <dbReference type="NCBI Taxonomy" id="218851"/>
    <lineage>
        <taxon>Eukaryota</taxon>
        <taxon>Viridiplantae</taxon>
        <taxon>Streptophyta</taxon>
        <taxon>Embryophyta</taxon>
        <taxon>Tracheophyta</taxon>
        <taxon>Spermatophyta</taxon>
        <taxon>Magnoliopsida</taxon>
        <taxon>Ranunculales</taxon>
        <taxon>Ranunculaceae</taxon>
        <taxon>Thalictroideae</taxon>
        <taxon>Aquilegia</taxon>
    </lineage>
</organism>
<dbReference type="GO" id="GO:0010333">
    <property type="term" value="F:terpene synthase activity"/>
    <property type="evidence" value="ECO:0007669"/>
    <property type="project" value="InterPro"/>
</dbReference>
<keyword evidence="2" id="KW-0460">Magnesium</keyword>
<dbReference type="InterPro" id="IPR005630">
    <property type="entry name" value="Terpene_synthase_metal-bd"/>
</dbReference>
<dbReference type="Gene3D" id="1.10.600.10">
    <property type="entry name" value="Farnesyl Diphosphate Synthase"/>
    <property type="match status" value="1"/>
</dbReference>
<dbReference type="Proteomes" id="UP000230069">
    <property type="component" value="Unassembled WGS sequence"/>
</dbReference>
<dbReference type="OrthoDB" id="1877784at2759"/>
<dbReference type="InterPro" id="IPR036965">
    <property type="entry name" value="Terpene_synth_N_sf"/>
</dbReference>
<feature type="domain" description="Terpene synthase metal-binding" evidence="5">
    <location>
        <begin position="209"/>
        <end position="443"/>
    </location>
</feature>
<evidence type="ECO:0000313" key="7">
    <source>
        <dbReference type="Proteomes" id="UP000230069"/>
    </source>
</evidence>
<dbReference type="EMBL" id="KZ305045">
    <property type="protein sequence ID" value="PIA38403.1"/>
    <property type="molecule type" value="Genomic_DNA"/>
</dbReference>
<keyword evidence="3" id="KW-0456">Lyase</keyword>
<dbReference type="STRING" id="218851.A0A2G5D4I4"/>
<evidence type="ECO:0000259" key="5">
    <source>
        <dbReference type="Pfam" id="PF03936"/>
    </source>
</evidence>
<evidence type="ECO:0000259" key="4">
    <source>
        <dbReference type="Pfam" id="PF01397"/>
    </source>
</evidence>
<dbReference type="Pfam" id="PF03936">
    <property type="entry name" value="Terpene_synth_C"/>
    <property type="match status" value="1"/>
</dbReference>
<dbReference type="AlphaFoldDB" id="A0A2G5D4I4"/>
<dbReference type="InterPro" id="IPR001906">
    <property type="entry name" value="Terpene_synth_N"/>
</dbReference>
<sequence length="504" mass="57998">MLSLADPTSFQELDLIDKIQRLGVAYHFEDEIEYVIQQAYNDDDYTHFMDQNVHSDKHADLCYVSLRFRLLRQAGYYVSTDVFKKFKDEKGEFHAKLASDVQGMLSLYEASYLGFSGEDIMDEAMVFTTKHLDSLLTSCSSYSLVLQAKHALAMPIQGSVARSYARHYISIYQQDISRNETLHEFAKLDYNAVQFLHRKEINEVQIWWKRMNIKSKLQFDFRDRVVEAYAITNSINFEPQFSQERIYLAKIWTILSIVDDAFDLSGNLDEVSQLCDAFQRWDAQSTSNLSAQMKVIFLETLNLFNEFEKRGNSVGASYFRHVMQLHIKILWEEIKVIFSGDVPTFEKWLSVSTISGGHNVFLIAQTMNMGEVATKKVIDWTAGHCMPKIMKYSNTINRIVGDIASIKLDQARGTDAQCVSCYMMDYGVSESEAIESLQKIVIRLQKVLNEEGLRVHPVPMRIIKNILHFNRSIDLYYKGVDGHSVSDGRTKQIITSLFIDPIPV</sequence>
<dbReference type="InterPro" id="IPR034741">
    <property type="entry name" value="Terpene_cyclase-like_1_C"/>
</dbReference>
<evidence type="ECO:0000256" key="1">
    <source>
        <dbReference type="ARBA" id="ARBA00022723"/>
    </source>
</evidence>
<dbReference type="InterPro" id="IPR008930">
    <property type="entry name" value="Terpenoid_cyclase/PrenylTrfase"/>
</dbReference>
<dbReference type="SFLD" id="SFLDG01019">
    <property type="entry name" value="Terpene_Cyclase_Like_1_C_Termi"/>
    <property type="match status" value="1"/>
</dbReference>
<keyword evidence="7" id="KW-1185">Reference proteome</keyword>
<evidence type="ECO:0000256" key="2">
    <source>
        <dbReference type="ARBA" id="ARBA00022842"/>
    </source>
</evidence>
<name>A0A2G5D4I4_AQUCA</name>
<dbReference type="Pfam" id="PF01397">
    <property type="entry name" value="Terpene_synth"/>
    <property type="match status" value="1"/>
</dbReference>
<dbReference type="Gene3D" id="1.50.10.130">
    <property type="entry name" value="Terpene synthase, N-terminal domain"/>
    <property type="match status" value="1"/>
</dbReference>
<dbReference type="InParanoid" id="A0A2G5D4I4"/>
<accession>A0A2G5D4I4</accession>
<dbReference type="SUPFAM" id="SSF48239">
    <property type="entry name" value="Terpenoid cyclases/Protein prenyltransferases"/>
    <property type="match status" value="1"/>
</dbReference>
<dbReference type="PANTHER" id="PTHR31225">
    <property type="entry name" value="OS04G0344100 PROTEIN-RELATED"/>
    <property type="match status" value="1"/>
</dbReference>
<dbReference type="FunCoup" id="A0A2G5D4I4">
    <property type="interactions" value="94"/>
</dbReference>
<dbReference type="FunFam" id="1.50.10.130:FF:000001">
    <property type="entry name" value="Isoprene synthase, chloroplastic"/>
    <property type="match status" value="1"/>
</dbReference>
<protein>
    <submittedName>
        <fullName evidence="6">Uncharacterized protein</fullName>
    </submittedName>
</protein>
<dbReference type="InterPro" id="IPR008949">
    <property type="entry name" value="Isoprenoid_synthase_dom_sf"/>
</dbReference>
<gene>
    <name evidence="6" type="ORF">AQUCO_02800244v1</name>
</gene>
<evidence type="ECO:0000313" key="6">
    <source>
        <dbReference type="EMBL" id="PIA38403.1"/>
    </source>
</evidence>
<feature type="domain" description="Terpene synthase N-terminal" evidence="4">
    <location>
        <begin position="8"/>
        <end position="152"/>
    </location>
</feature>
<dbReference type="InterPro" id="IPR044814">
    <property type="entry name" value="Terpene_cyclase_plant_C1"/>
</dbReference>
<dbReference type="GO" id="GO:0016102">
    <property type="term" value="P:diterpenoid biosynthetic process"/>
    <property type="evidence" value="ECO:0007669"/>
    <property type="project" value="InterPro"/>
</dbReference>
<evidence type="ECO:0000256" key="3">
    <source>
        <dbReference type="ARBA" id="ARBA00023239"/>
    </source>
</evidence>
<dbReference type="GO" id="GO:0000287">
    <property type="term" value="F:magnesium ion binding"/>
    <property type="evidence" value="ECO:0007669"/>
    <property type="project" value="InterPro"/>
</dbReference>
<dbReference type="CDD" id="cd00684">
    <property type="entry name" value="Terpene_cyclase_plant_C1"/>
    <property type="match status" value="1"/>
</dbReference>
<keyword evidence="1" id="KW-0479">Metal-binding</keyword>
<proteinExistence type="predicted"/>
<reference evidence="6 7" key="1">
    <citation type="submission" date="2017-09" db="EMBL/GenBank/DDBJ databases">
        <title>WGS assembly of Aquilegia coerulea Goldsmith.</title>
        <authorList>
            <person name="Hodges S."/>
            <person name="Kramer E."/>
            <person name="Nordborg M."/>
            <person name="Tomkins J."/>
            <person name="Borevitz J."/>
            <person name="Derieg N."/>
            <person name="Yan J."/>
            <person name="Mihaltcheva S."/>
            <person name="Hayes R.D."/>
            <person name="Rokhsar D."/>
        </authorList>
    </citation>
    <scope>NUCLEOTIDE SEQUENCE [LARGE SCALE GENOMIC DNA]</scope>
    <source>
        <strain evidence="7">cv. Goldsmith</strain>
    </source>
</reference>